<dbReference type="InterPro" id="IPR052969">
    <property type="entry name" value="Thr-specific_kinase-like"/>
</dbReference>
<evidence type="ECO:0000256" key="4">
    <source>
        <dbReference type="SAM" id="MobiDB-lite"/>
    </source>
</evidence>
<dbReference type="PROSITE" id="PS50234">
    <property type="entry name" value="VWFA"/>
    <property type="match status" value="1"/>
</dbReference>
<keyword evidence="5" id="KW-1133">Transmembrane helix</keyword>
<accession>A0A6C0G4B2</accession>
<dbReference type="InterPro" id="IPR056861">
    <property type="entry name" value="HMCN1-like_VWA"/>
</dbReference>
<dbReference type="SUPFAM" id="SSF53300">
    <property type="entry name" value="vWA-like"/>
    <property type="match status" value="1"/>
</dbReference>
<dbReference type="InterPro" id="IPR002035">
    <property type="entry name" value="VWF_A"/>
</dbReference>
<feature type="compositionally biased region" description="Gly residues" evidence="4">
    <location>
        <begin position="30"/>
        <end position="39"/>
    </location>
</feature>
<evidence type="ECO:0000313" key="7">
    <source>
        <dbReference type="EMBL" id="QHT62681.1"/>
    </source>
</evidence>
<organism evidence="7 8">
    <name type="scientific">Paenibacillus lycopersici</name>
    <dbReference type="NCBI Taxonomy" id="2704462"/>
    <lineage>
        <taxon>Bacteria</taxon>
        <taxon>Bacillati</taxon>
        <taxon>Bacillota</taxon>
        <taxon>Bacilli</taxon>
        <taxon>Bacillales</taxon>
        <taxon>Paenibacillaceae</taxon>
        <taxon>Paenibacillus</taxon>
    </lineage>
</organism>
<protein>
    <submittedName>
        <fullName evidence="7">VWA domain-containing protein</fullName>
    </submittedName>
</protein>
<dbReference type="PANTHER" id="PTHR47763:SF1">
    <property type="entry name" value="DUF659 DOMAIN-CONTAINING PROTEIN"/>
    <property type="match status" value="1"/>
</dbReference>
<name>A0A6C0G4B2_9BACL</name>
<comment type="subcellular location">
    <subcellularLocation>
        <location evidence="1">Secreted</location>
    </subcellularLocation>
</comment>
<dbReference type="SMART" id="SM00327">
    <property type="entry name" value="VWA"/>
    <property type="match status" value="1"/>
</dbReference>
<dbReference type="PANTHER" id="PTHR47763">
    <property type="entry name" value="ALPHA-PROTEIN KINASE VWKA"/>
    <property type="match status" value="1"/>
</dbReference>
<dbReference type="AlphaFoldDB" id="A0A6C0G4B2"/>
<keyword evidence="5" id="KW-0812">Transmembrane</keyword>
<keyword evidence="3" id="KW-0732">Signal</keyword>
<feature type="transmembrane region" description="Helical" evidence="5">
    <location>
        <begin position="46"/>
        <end position="63"/>
    </location>
</feature>
<keyword evidence="2" id="KW-0964">Secreted</keyword>
<dbReference type="InterPro" id="IPR036465">
    <property type="entry name" value="vWFA_dom_sf"/>
</dbReference>
<evidence type="ECO:0000256" key="3">
    <source>
        <dbReference type="ARBA" id="ARBA00022729"/>
    </source>
</evidence>
<feature type="region of interest" description="Disordered" evidence="4">
    <location>
        <begin position="1"/>
        <end position="39"/>
    </location>
</feature>
<evidence type="ECO:0000313" key="8">
    <source>
        <dbReference type="Proteomes" id="UP000476064"/>
    </source>
</evidence>
<dbReference type="GO" id="GO:0005737">
    <property type="term" value="C:cytoplasm"/>
    <property type="evidence" value="ECO:0007669"/>
    <property type="project" value="TreeGrafter"/>
</dbReference>
<dbReference type="RefSeq" id="WP_162359112.1">
    <property type="nucleotide sequence ID" value="NZ_CP048209.1"/>
</dbReference>
<dbReference type="KEGG" id="plyc:GXP70_23685"/>
<keyword evidence="5" id="KW-0472">Membrane</keyword>
<dbReference type="CDD" id="cd00198">
    <property type="entry name" value="vWFA"/>
    <property type="match status" value="1"/>
</dbReference>
<dbReference type="Gene3D" id="3.40.50.410">
    <property type="entry name" value="von Willebrand factor, type A domain"/>
    <property type="match status" value="1"/>
</dbReference>
<feature type="domain" description="VWFA" evidence="6">
    <location>
        <begin position="293"/>
        <end position="494"/>
    </location>
</feature>
<evidence type="ECO:0000259" key="6">
    <source>
        <dbReference type="PROSITE" id="PS50234"/>
    </source>
</evidence>
<dbReference type="Proteomes" id="UP000476064">
    <property type="component" value="Chromosome"/>
</dbReference>
<dbReference type="GO" id="GO:0004674">
    <property type="term" value="F:protein serine/threonine kinase activity"/>
    <property type="evidence" value="ECO:0007669"/>
    <property type="project" value="TreeGrafter"/>
</dbReference>
<dbReference type="Pfam" id="PF25106">
    <property type="entry name" value="VWA_4"/>
    <property type="match status" value="1"/>
</dbReference>
<proteinExistence type="predicted"/>
<reference evidence="7 8" key="1">
    <citation type="submission" date="2020-01" db="EMBL/GenBank/DDBJ databases">
        <title>Paenibacillus sp. nov., isolated from tomato rhizosphere.</title>
        <authorList>
            <person name="Weon H.-Y."/>
            <person name="Lee S.A."/>
        </authorList>
    </citation>
    <scope>NUCLEOTIDE SEQUENCE [LARGE SCALE GENOMIC DNA]</scope>
    <source>
        <strain evidence="7 8">12200R-189</strain>
    </source>
</reference>
<sequence length="500" mass="52974">MNMVRRKAAGESRTEDRIEDTEAPGVRAKGAGGAARGTGFGRMKRSALVLLLILALALVPLLGGCSSNENQNAGDNAGKATSDSAANASSGDRSGGSDAPAANSGGGSSSSAAEGGTSSDASKDGGAGDSSGATEPGGTDGGPIVDPPEWSVSPQYDASKPGQLTAGEWNDNQAWSSWVNLLQAGGGRDTAYWSMYPLHRLEVDVVAGGRPVVDATVTLTDDDGEEAWEARTNNEGVAYLYAGLYDEQGLQAKYGVAVSAGNQLKRYENVPVPRAHALKVELEKPVQAPNALDLMLLVDTTGSMGDELQFLKTELKDVVKRVDRDNGQGLNIRTSANFYRDRGDEYVVKPFDFTDDIDETVARLSEQKAAGGGDFPEAVDQALDNAIEKHDWSDNARARLLFLVLDAPPHHERKVREKLHKLTETAAAEGIRIIPVASSGVDDQTEYLMRAIAAATGGTYLFLTDHSGIGNDHREPDVGEYEVKALNDLLVDVINRYAAQ</sequence>
<evidence type="ECO:0000256" key="2">
    <source>
        <dbReference type="ARBA" id="ARBA00022525"/>
    </source>
</evidence>
<keyword evidence="8" id="KW-1185">Reference proteome</keyword>
<dbReference type="EMBL" id="CP048209">
    <property type="protein sequence ID" value="QHT62681.1"/>
    <property type="molecule type" value="Genomic_DNA"/>
</dbReference>
<feature type="region of interest" description="Disordered" evidence="4">
    <location>
        <begin position="73"/>
        <end position="168"/>
    </location>
</feature>
<gene>
    <name evidence="7" type="ORF">GXP70_23685</name>
</gene>
<feature type="compositionally biased region" description="Low complexity" evidence="4">
    <location>
        <begin position="82"/>
        <end position="120"/>
    </location>
</feature>
<evidence type="ECO:0000256" key="5">
    <source>
        <dbReference type="SAM" id="Phobius"/>
    </source>
</evidence>
<evidence type="ECO:0000256" key="1">
    <source>
        <dbReference type="ARBA" id="ARBA00004613"/>
    </source>
</evidence>